<name>A0A1Z5RKT4_SORBI</name>
<dbReference type="InParanoid" id="A0A1Z5RKT4"/>
<sequence>MAADNGRSLARCAFTVLPTQCAHCVNRRDHGGLLLLTHTMHACDADRACSAPSSVCSPRWQQSERGSTHHNAQVN</sequence>
<dbReference type="EMBL" id="CM000763">
    <property type="protein sequence ID" value="OQU84338.1"/>
    <property type="molecule type" value="Genomic_DNA"/>
</dbReference>
<evidence type="ECO:0000313" key="2">
    <source>
        <dbReference type="Proteomes" id="UP000000768"/>
    </source>
</evidence>
<dbReference type="Gramene" id="OQU84338">
    <property type="protein sequence ID" value="OQU84338"/>
    <property type="gene ID" value="SORBI_3004G035750"/>
</dbReference>
<protein>
    <submittedName>
        <fullName evidence="1">Uncharacterized protein</fullName>
    </submittedName>
</protein>
<proteinExistence type="predicted"/>
<keyword evidence="2" id="KW-1185">Reference proteome</keyword>
<evidence type="ECO:0000313" key="1">
    <source>
        <dbReference type="EMBL" id="OQU84338.1"/>
    </source>
</evidence>
<dbReference type="AlphaFoldDB" id="A0A1Z5RKT4"/>
<reference evidence="1 2" key="1">
    <citation type="journal article" date="2009" name="Nature">
        <title>The Sorghum bicolor genome and the diversification of grasses.</title>
        <authorList>
            <person name="Paterson A.H."/>
            <person name="Bowers J.E."/>
            <person name="Bruggmann R."/>
            <person name="Dubchak I."/>
            <person name="Grimwood J."/>
            <person name="Gundlach H."/>
            <person name="Haberer G."/>
            <person name="Hellsten U."/>
            <person name="Mitros T."/>
            <person name="Poliakov A."/>
            <person name="Schmutz J."/>
            <person name="Spannagl M."/>
            <person name="Tang H."/>
            <person name="Wang X."/>
            <person name="Wicker T."/>
            <person name="Bharti A.K."/>
            <person name="Chapman J."/>
            <person name="Feltus F.A."/>
            <person name="Gowik U."/>
            <person name="Grigoriev I.V."/>
            <person name="Lyons E."/>
            <person name="Maher C.A."/>
            <person name="Martis M."/>
            <person name="Narechania A."/>
            <person name="Otillar R.P."/>
            <person name="Penning B.W."/>
            <person name="Salamov A.A."/>
            <person name="Wang Y."/>
            <person name="Zhang L."/>
            <person name="Carpita N.C."/>
            <person name="Freeling M."/>
            <person name="Gingle A.R."/>
            <person name="Hash C.T."/>
            <person name="Keller B."/>
            <person name="Klein P."/>
            <person name="Kresovich S."/>
            <person name="McCann M.C."/>
            <person name="Ming R."/>
            <person name="Peterson D.G."/>
            <person name="Mehboob-ur-Rahman"/>
            <person name="Ware D."/>
            <person name="Westhoff P."/>
            <person name="Mayer K.F."/>
            <person name="Messing J."/>
            <person name="Rokhsar D.S."/>
        </authorList>
    </citation>
    <scope>NUCLEOTIDE SEQUENCE [LARGE SCALE GENOMIC DNA]</scope>
    <source>
        <strain evidence="2">cv. BTx623</strain>
    </source>
</reference>
<gene>
    <name evidence="1" type="ORF">SORBI_3004G035750</name>
</gene>
<organism evidence="1 2">
    <name type="scientific">Sorghum bicolor</name>
    <name type="common">Sorghum</name>
    <name type="synonym">Sorghum vulgare</name>
    <dbReference type="NCBI Taxonomy" id="4558"/>
    <lineage>
        <taxon>Eukaryota</taxon>
        <taxon>Viridiplantae</taxon>
        <taxon>Streptophyta</taxon>
        <taxon>Embryophyta</taxon>
        <taxon>Tracheophyta</taxon>
        <taxon>Spermatophyta</taxon>
        <taxon>Magnoliopsida</taxon>
        <taxon>Liliopsida</taxon>
        <taxon>Poales</taxon>
        <taxon>Poaceae</taxon>
        <taxon>PACMAD clade</taxon>
        <taxon>Panicoideae</taxon>
        <taxon>Andropogonodae</taxon>
        <taxon>Andropogoneae</taxon>
        <taxon>Sorghinae</taxon>
        <taxon>Sorghum</taxon>
    </lineage>
</organism>
<dbReference type="Proteomes" id="UP000000768">
    <property type="component" value="Chromosome 4"/>
</dbReference>
<reference evidence="2" key="2">
    <citation type="journal article" date="2018" name="Plant J.">
        <title>The Sorghum bicolor reference genome: improved assembly, gene annotations, a transcriptome atlas, and signatures of genome organization.</title>
        <authorList>
            <person name="McCormick R.F."/>
            <person name="Truong S.K."/>
            <person name="Sreedasyam A."/>
            <person name="Jenkins J."/>
            <person name="Shu S."/>
            <person name="Sims D."/>
            <person name="Kennedy M."/>
            <person name="Amirebrahimi M."/>
            <person name="Weers B.D."/>
            <person name="McKinley B."/>
            <person name="Mattison A."/>
            <person name="Morishige D.T."/>
            <person name="Grimwood J."/>
            <person name="Schmutz J."/>
            <person name="Mullet J.E."/>
        </authorList>
    </citation>
    <scope>NUCLEOTIDE SEQUENCE [LARGE SCALE GENOMIC DNA]</scope>
    <source>
        <strain evidence="2">cv. BTx623</strain>
    </source>
</reference>
<accession>A0A1Z5RKT4</accession>